<sequence length="229" mass="25421">MPSIQHDPSHLDDIPINTTPTPPPPPYAETNGNGNANINSNGVAIVPPVPKVGDLAPSLGRDITFPYEKPVIVVFLRHCGCPFAEKTFKLFTNFSTHHPEVQCVAVSQSSVRETDNWIIQVGGEWEVHVIVDEHRDLFKRWGLGETSTWYAVNPWTLWRVYKLGTEEGIWNRTGNETGSRWQMGGAFAIDASGFVRWSKPAETADEIVSFHEAVKALKMGRMGSNGRLA</sequence>
<reference evidence="2" key="2">
    <citation type="submission" date="2023-05" db="EMBL/GenBank/DDBJ databases">
        <authorList>
            <consortium name="Lawrence Berkeley National Laboratory"/>
            <person name="Steindorff A."/>
            <person name="Hensen N."/>
            <person name="Bonometti L."/>
            <person name="Westerberg I."/>
            <person name="Brannstrom I.O."/>
            <person name="Guillou S."/>
            <person name="Cros-Aarteil S."/>
            <person name="Calhoun S."/>
            <person name="Haridas S."/>
            <person name="Kuo A."/>
            <person name="Mondo S."/>
            <person name="Pangilinan J."/>
            <person name="Riley R."/>
            <person name="Labutti K."/>
            <person name="Andreopoulos B."/>
            <person name="Lipzen A."/>
            <person name="Chen C."/>
            <person name="Yanf M."/>
            <person name="Daum C."/>
            <person name="Ng V."/>
            <person name="Clum A."/>
            <person name="Ohm R."/>
            <person name="Martin F."/>
            <person name="Silar P."/>
            <person name="Natvig D."/>
            <person name="Lalanne C."/>
            <person name="Gautier V."/>
            <person name="Ament-Velasquez S.L."/>
            <person name="Kruys A."/>
            <person name="Hutchinson M.I."/>
            <person name="Powell A.J."/>
            <person name="Barry K."/>
            <person name="Miller A.N."/>
            <person name="Grigoriev I.V."/>
            <person name="Debuchy R."/>
            <person name="Gladieux P."/>
            <person name="Thoren M.H."/>
            <person name="Johannesson H."/>
        </authorList>
    </citation>
    <scope>NUCLEOTIDE SEQUENCE</scope>
    <source>
        <strain evidence="2">CBS 990.96</strain>
    </source>
</reference>
<dbReference type="AlphaFoldDB" id="A0AAN7H080"/>
<proteinExistence type="predicted"/>
<dbReference type="PANTHER" id="PTHR42336:SF2">
    <property type="entry name" value="THIOREDOXIN DOMAIN-CONTAINING PROTEIN"/>
    <property type="match status" value="1"/>
</dbReference>
<dbReference type="Proteomes" id="UP001301958">
    <property type="component" value="Unassembled WGS sequence"/>
</dbReference>
<dbReference type="PANTHER" id="PTHR42336">
    <property type="entry name" value="THIOREDOXIN DOMAIN-CONTAINING PROTEIN-RELATED"/>
    <property type="match status" value="1"/>
</dbReference>
<dbReference type="Pfam" id="PF13911">
    <property type="entry name" value="AhpC-TSA_2"/>
    <property type="match status" value="1"/>
</dbReference>
<dbReference type="InterPro" id="IPR036249">
    <property type="entry name" value="Thioredoxin-like_sf"/>
</dbReference>
<dbReference type="EMBL" id="MU865384">
    <property type="protein sequence ID" value="KAK4224749.1"/>
    <property type="molecule type" value="Genomic_DNA"/>
</dbReference>
<comment type="caution">
    <text evidence="2">The sequence shown here is derived from an EMBL/GenBank/DDBJ whole genome shotgun (WGS) entry which is preliminary data.</text>
</comment>
<gene>
    <name evidence="2" type="ORF">QBC38DRAFT_287404</name>
</gene>
<name>A0AAN7H080_9PEZI</name>
<evidence type="ECO:0000256" key="1">
    <source>
        <dbReference type="SAM" id="MobiDB-lite"/>
    </source>
</evidence>
<dbReference type="InterPro" id="IPR032801">
    <property type="entry name" value="PXL2A/B/C"/>
</dbReference>
<evidence type="ECO:0000313" key="2">
    <source>
        <dbReference type="EMBL" id="KAK4224749.1"/>
    </source>
</evidence>
<organism evidence="2 3">
    <name type="scientific">Podospora fimiseda</name>
    <dbReference type="NCBI Taxonomy" id="252190"/>
    <lineage>
        <taxon>Eukaryota</taxon>
        <taxon>Fungi</taxon>
        <taxon>Dikarya</taxon>
        <taxon>Ascomycota</taxon>
        <taxon>Pezizomycotina</taxon>
        <taxon>Sordariomycetes</taxon>
        <taxon>Sordariomycetidae</taxon>
        <taxon>Sordariales</taxon>
        <taxon>Podosporaceae</taxon>
        <taxon>Podospora</taxon>
    </lineage>
</organism>
<accession>A0AAN7H080</accession>
<evidence type="ECO:0000313" key="3">
    <source>
        <dbReference type="Proteomes" id="UP001301958"/>
    </source>
</evidence>
<dbReference type="SUPFAM" id="SSF52833">
    <property type="entry name" value="Thioredoxin-like"/>
    <property type="match status" value="1"/>
</dbReference>
<dbReference type="Gene3D" id="3.40.30.10">
    <property type="entry name" value="Glutaredoxin"/>
    <property type="match status" value="1"/>
</dbReference>
<evidence type="ECO:0008006" key="4">
    <source>
        <dbReference type="Google" id="ProtNLM"/>
    </source>
</evidence>
<reference evidence="2" key="1">
    <citation type="journal article" date="2023" name="Mol. Phylogenet. Evol.">
        <title>Genome-scale phylogeny and comparative genomics of the fungal order Sordariales.</title>
        <authorList>
            <person name="Hensen N."/>
            <person name="Bonometti L."/>
            <person name="Westerberg I."/>
            <person name="Brannstrom I.O."/>
            <person name="Guillou S."/>
            <person name="Cros-Aarteil S."/>
            <person name="Calhoun S."/>
            <person name="Haridas S."/>
            <person name="Kuo A."/>
            <person name="Mondo S."/>
            <person name="Pangilinan J."/>
            <person name="Riley R."/>
            <person name="LaButti K."/>
            <person name="Andreopoulos B."/>
            <person name="Lipzen A."/>
            <person name="Chen C."/>
            <person name="Yan M."/>
            <person name="Daum C."/>
            <person name="Ng V."/>
            <person name="Clum A."/>
            <person name="Steindorff A."/>
            <person name="Ohm R.A."/>
            <person name="Martin F."/>
            <person name="Silar P."/>
            <person name="Natvig D.O."/>
            <person name="Lalanne C."/>
            <person name="Gautier V."/>
            <person name="Ament-Velasquez S.L."/>
            <person name="Kruys A."/>
            <person name="Hutchinson M.I."/>
            <person name="Powell A.J."/>
            <person name="Barry K."/>
            <person name="Miller A.N."/>
            <person name="Grigoriev I.V."/>
            <person name="Debuchy R."/>
            <person name="Gladieux P."/>
            <person name="Hiltunen Thoren M."/>
            <person name="Johannesson H."/>
        </authorList>
    </citation>
    <scope>NUCLEOTIDE SEQUENCE</scope>
    <source>
        <strain evidence="2">CBS 990.96</strain>
    </source>
</reference>
<protein>
    <recommendedName>
        <fullName evidence="4">Thioredoxin domain-containing protein</fullName>
    </recommendedName>
</protein>
<feature type="region of interest" description="Disordered" evidence="1">
    <location>
        <begin position="1"/>
        <end position="35"/>
    </location>
</feature>
<keyword evidence="3" id="KW-1185">Reference proteome</keyword>